<evidence type="ECO:0000256" key="7">
    <source>
        <dbReference type="RuleBase" id="RU367113"/>
    </source>
</evidence>
<comment type="cofactor">
    <cofactor evidence="1 7">
        <name>a divalent metal cation</name>
        <dbReference type="ChEBI" id="CHEBI:60240"/>
    </cofactor>
</comment>
<evidence type="ECO:0000256" key="2">
    <source>
        <dbReference type="ARBA" id="ARBA00006562"/>
    </source>
</evidence>
<evidence type="ECO:0000313" key="10">
    <source>
        <dbReference type="Proteomes" id="UP000190831"/>
    </source>
</evidence>
<dbReference type="Proteomes" id="UP000190831">
    <property type="component" value="Chromosome F"/>
</dbReference>
<dbReference type="InterPro" id="IPR013961">
    <property type="entry name" value="RAI1"/>
</dbReference>
<keyword evidence="10" id="KW-1185">Reference proteome</keyword>
<dbReference type="STRING" id="4955.A0A1G4MGD8"/>
<evidence type="ECO:0000259" key="8">
    <source>
        <dbReference type="Pfam" id="PF08652"/>
    </source>
</evidence>
<keyword evidence="3 7" id="KW-0540">Nuclease</keyword>
<dbReference type="GO" id="GO:0005634">
    <property type="term" value="C:nucleus"/>
    <property type="evidence" value="ECO:0007669"/>
    <property type="project" value="UniProtKB-SubCell"/>
</dbReference>
<comment type="catalytic activity">
    <reaction evidence="4">
        <text>a 5'-end (N(7)-methyl 5'-triphosphoguanosine)-ribonucleoside-ribonucleotide in mRNA + H2O = a (N(7)-methyl 5'-triphosphoguanosine)-nucleoside + a 5'-end phospho-ribonucleoside in mRNA + H(+)</text>
        <dbReference type="Rhea" id="RHEA:66928"/>
        <dbReference type="Rhea" id="RHEA-COMP:15692"/>
        <dbReference type="Rhea" id="RHEA-COMP:17313"/>
        <dbReference type="ChEBI" id="CHEBI:15377"/>
        <dbReference type="ChEBI" id="CHEBI:15378"/>
        <dbReference type="ChEBI" id="CHEBI:138282"/>
        <dbReference type="ChEBI" id="CHEBI:172876"/>
        <dbReference type="ChEBI" id="CHEBI:172877"/>
    </reaction>
    <physiologicalReaction direction="left-to-right" evidence="4">
        <dbReference type="Rhea" id="RHEA:66929"/>
    </physiologicalReaction>
</comment>
<dbReference type="GO" id="GO:0110155">
    <property type="term" value="P:NAD-cap decapping"/>
    <property type="evidence" value="ECO:0007669"/>
    <property type="project" value="TreeGrafter"/>
</dbReference>
<keyword evidence="7" id="KW-0479">Metal-binding</keyword>
<comment type="function">
    <text evidence="7">Decapping enzyme for NAD-capped RNAs: specifically hydrolyzes the nicotinamide adenine dinucleotide (NAD) cap from a subset of RNAs by removing the entire NAD moiety from the 5'-end of an NAD-capped RNA.</text>
</comment>
<keyword evidence="7" id="KW-0694">RNA-binding</keyword>
<dbReference type="EMBL" id="LT598490">
    <property type="protein sequence ID" value="SCW02949.1"/>
    <property type="molecule type" value="Genomic_DNA"/>
</dbReference>
<evidence type="ECO:0000256" key="4">
    <source>
        <dbReference type="ARBA" id="ARBA00044676"/>
    </source>
</evidence>
<dbReference type="GO" id="GO:0004518">
    <property type="term" value="F:nuclease activity"/>
    <property type="evidence" value="ECO:0007669"/>
    <property type="project" value="UniProtKB-KW"/>
</dbReference>
<evidence type="ECO:0000256" key="3">
    <source>
        <dbReference type="ARBA" id="ARBA00022722"/>
    </source>
</evidence>
<name>A0A1G4MGD8_LACFM</name>
<dbReference type="AlphaFoldDB" id="A0A1G4MGD8"/>
<reference evidence="10" key="1">
    <citation type="submission" date="2016-03" db="EMBL/GenBank/DDBJ databases">
        <authorList>
            <person name="Devillers H."/>
        </authorList>
    </citation>
    <scope>NUCLEOTIDE SEQUENCE [LARGE SCALE GENOMIC DNA]</scope>
</reference>
<dbReference type="GO" id="GO:0005829">
    <property type="term" value="C:cytosol"/>
    <property type="evidence" value="ECO:0007669"/>
    <property type="project" value="TreeGrafter"/>
</dbReference>
<keyword evidence="7" id="KW-0539">Nucleus</keyword>
<gene>
    <name evidence="9" type="ORF">LAFE_0F17832G</name>
</gene>
<comment type="catalytic activity">
    <reaction evidence="5">
        <text>a 5'-end triphospho-ribonucleoside in mRNA + H2O = a 5'-end phospho-ribonucleoside in mRNA + diphosphate + H(+)</text>
        <dbReference type="Rhea" id="RHEA:78683"/>
        <dbReference type="Rhea" id="RHEA-COMP:15692"/>
        <dbReference type="Rhea" id="RHEA-COMP:17164"/>
        <dbReference type="ChEBI" id="CHEBI:15377"/>
        <dbReference type="ChEBI" id="CHEBI:15378"/>
        <dbReference type="ChEBI" id="CHEBI:33019"/>
        <dbReference type="ChEBI" id="CHEBI:138282"/>
        <dbReference type="ChEBI" id="CHEBI:167618"/>
    </reaction>
    <physiologicalReaction direction="left-to-right" evidence="5">
        <dbReference type="Rhea" id="RHEA:78684"/>
    </physiologicalReaction>
</comment>
<keyword evidence="7" id="KW-0378">Hydrolase</keyword>
<dbReference type="PANTHER" id="PTHR12395">
    <property type="entry name" value="DOM-3 RELATED"/>
    <property type="match status" value="1"/>
</dbReference>
<dbReference type="EC" id="3.6.1.-" evidence="7"/>
<dbReference type="OMA" id="VVTWRGH"/>
<evidence type="ECO:0000256" key="1">
    <source>
        <dbReference type="ARBA" id="ARBA00001968"/>
    </source>
</evidence>
<evidence type="ECO:0000256" key="5">
    <source>
        <dbReference type="ARBA" id="ARBA00044692"/>
    </source>
</evidence>
<dbReference type="PANTHER" id="PTHR12395:SF9">
    <property type="entry name" value="DECAPPING AND EXORIBONUCLEASE PROTEIN"/>
    <property type="match status" value="1"/>
</dbReference>
<dbReference type="InterPro" id="IPR039039">
    <property type="entry name" value="RAI1-like_fam"/>
</dbReference>
<dbReference type="OrthoDB" id="5853397at2759"/>
<sequence length="381" mass="43520">MGLTSNIFVQKRNNTTSLKQPKELGFYSKTQDSTILVGDASKLSYFYFPDALLDKELDLTAGIKKFKECSKSHAVDPCSLHGLLSTIQAYEIRKNKRVSADIITFRGVIRKLISSAFDSPKFNPVDLRIIVFDGQIFIKEFNQPHTSSGTPQSVEFRSYYSGYKFESLVTIPKPLPNVSRTSLEKRPKKIVNNGDQFISVVRTGVGRSKLVLGAEIDCIFDFKEDSIDNLKHYAELKCTKGVTTFAEAQRFERKIFRTWLQCFLVGVNRIIYGFRDDNFILRSVEEYTTNEIPLILKENNPQLSNVCLDAIKWYGAFTEWLLATLPRDNDPGLITAYRLVFENNHLKLTEIENGHPEYEGLVKGEDVLSDEFKKWRMSASI</sequence>
<dbReference type="GO" id="GO:0003723">
    <property type="term" value="F:RNA binding"/>
    <property type="evidence" value="ECO:0007669"/>
    <property type="project" value="UniProtKB-KW"/>
</dbReference>
<proteinExistence type="inferred from homology"/>
<dbReference type="GO" id="GO:0034353">
    <property type="term" value="F:mRNA 5'-diphosphatase activity"/>
    <property type="evidence" value="ECO:0007669"/>
    <property type="project" value="TreeGrafter"/>
</dbReference>
<feature type="domain" description="RAI1-like" evidence="8">
    <location>
        <begin position="19"/>
        <end position="372"/>
    </location>
</feature>
<dbReference type="GO" id="GO:0046872">
    <property type="term" value="F:metal ion binding"/>
    <property type="evidence" value="ECO:0007669"/>
    <property type="project" value="UniProtKB-KW"/>
</dbReference>
<comment type="subcellular location">
    <subcellularLocation>
        <location evidence="7">Nucleus</location>
    </subcellularLocation>
</comment>
<evidence type="ECO:0000313" key="9">
    <source>
        <dbReference type="EMBL" id="SCW02949.1"/>
    </source>
</evidence>
<protein>
    <recommendedName>
        <fullName evidence="7">Decapping nuclease</fullName>
        <ecNumber evidence="7">3.6.1.-</ecNumber>
    </recommendedName>
</protein>
<organism evidence="9 10">
    <name type="scientific">Lachancea fermentati</name>
    <name type="common">Zygosaccharomyces fermentati</name>
    <dbReference type="NCBI Taxonomy" id="4955"/>
    <lineage>
        <taxon>Eukaryota</taxon>
        <taxon>Fungi</taxon>
        <taxon>Dikarya</taxon>
        <taxon>Ascomycota</taxon>
        <taxon>Saccharomycotina</taxon>
        <taxon>Saccharomycetes</taxon>
        <taxon>Saccharomycetales</taxon>
        <taxon>Saccharomycetaceae</taxon>
        <taxon>Lachancea</taxon>
    </lineage>
</organism>
<comment type="similarity">
    <text evidence="2 7">Belongs to the DXO/Dom3Z family.</text>
</comment>
<dbReference type="GO" id="GO:0000166">
    <property type="term" value="F:nucleotide binding"/>
    <property type="evidence" value="ECO:0007669"/>
    <property type="project" value="UniProtKB-KW"/>
</dbReference>
<accession>A0A1G4MGD8</accession>
<keyword evidence="7" id="KW-0547">Nucleotide-binding</keyword>
<dbReference type="GO" id="GO:0000956">
    <property type="term" value="P:nuclear-transcribed mRNA catabolic process"/>
    <property type="evidence" value="ECO:0007669"/>
    <property type="project" value="TreeGrafter"/>
</dbReference>
<comment type="catalytic activity">
    <reaction evidence="6">
        <text>a 5'-end NAD(+)-phospho-ribonucleoside in mRNA + H2O = a 5'-end phospho-ribonucleoside in mRNA + NAD(+) + H(+)</text>
        <dbReference type="Rhea" id="RHEA:60880"/>
        <dbReference type="Rhea" id="RHEA-COMP:15692"/>
        <dbReference type="Rhea" id="RHEA-COMP:15698"/>
        <dbReference type="ChEBI" id="CHEBI:15377"/>
        <dbReference type="ChEBI" id="CHEBI:15378"/>
        <dbReference type="ChEBI" id="CHEBI:57540"/>
        <dbReference type="ChEBI" id="CHEBI:138282"/>
        <dbReference type="ChEBI" id="CHEBI:144029"/>
    </reaction>
    <physiologicalReaction direction="left-to-right" evidence="6">
        <dbReference type="Rhea" id="RHEA:60881"/>
    </physiologicalReaction>
</comment>
<evidence type="ECO:0000256" key="6">
    <source>
        <dbReference type="ARBA" id="ARBA00048124"/>
    </source>
</evidence>
<dbReference type="Pfam" id="PF08652">
    <property type="entry name" value="RAI1"/>
    <property type="match status" value="1"/>
</dbReference>